<dbReference type="RefSeq" id="WP_123959679.1">
    <property type="nucleotide sequence ID" value="NZ_CP033898.1"/>
</dbReference>
<dbReference type="Gene3D" id="1.10.30.50">
    <property type="match status" value="1"/>
</dbReference>
<dbReference type="InterPro" id="IPR003615">
    <property type="entry name" value="HNH_nuc"/>
</dbReference>
<proteinExistence type="predicted"/>
<sequence>MLISGAVEIFASRGVEVARFFYEQQQSGRKRSEIAAATGLTESWVGSVLALGKVLFGFSESPMLRERAIAIAERNLLGIEVLKAINASVRSLTAASSLGREELRLELYQWAEGRSVAEVKAHATARVRELNGEEHTPWRRSLRISATADASGQRHMHLSLADATMADIESTLHRQTRGLRKRDPSLSHFQAMADAATSLLTSGQNQERQEQRRPMVIIPITGARHAEHGLLSTTDGAQIHFSELADALLHDHGLALFYGENATTGVPEPVGIVPFEPIHDNPDRYANNTQRLVAQADQVLCADPECHRRAVNCQLHHVQAASKGGKTSQENLVAVCATHHGSNDDDPERPRNGRYERCPRTGKAGHKAPGAGQVRSNPRPAVENSGRAIAHRMFEEYRNDPAWQELANNKMRALIQRLE</sequence>
<feature type="region of interest" description="Disordered" evidence="1">
    <location>
        <begin position="339"/>
        <end position="383"/>
    </location>
</feature>
<gene>
    <name evidence="3" type="ORF">CPPEL_02645</name>
</gene>
<name>A0A3G6IX20_9CORY</name>
<keyword evidence="4" id="KW-1185">Reference proteome</keyword>
<dbReference type="EMBL" id="CP033898">
    <property type="protein sequence ID" value="AZA08660.1"/>
    <property type="molecule type" value="Genomic_DNA"/>
</dbReference>
<feature type="domain" description="HNH nuclease" evidence="2">
    <location>
        <begin position="288"/>
        <end position="341"/>
    </location>
</feature>
<feature type="compositionally biased region" description="Basic and acidic residues" evidence="1">
    <location>
        <begin position="348"/>
        <end position="359"/>
    </location>
</feature>
<dbReference type="CDD" id="cd00085">
    <property type="entry name" value="HNHc"/>
    <property type="match status" value="1"/>
</dbReference>
<reference evidence="3 4" key="1">
    <citation type="submission" date="2018-11" db="EMBL/GenBank/DDBJ databases">
        <authorList>
            <person name="Kleinhagauer T."/>
            <person name="Glaeser S.P."/>
            <person name="Spergser J."/>
            <person name="Ruckert C."/>
            <person name="Kaempfer P."/>
            <person name="Busse H.-J."/>
        </authorList>
    </citation>
    <scope>NUCLEOTIDE SEQUENCE [LARGE SCALE GENOMIC DNA]</scope>
    <source>
        <strain evidence="3 4">812CH</strain>
    </source>
</reference>
<evidence type="ECO:0000313" key="3">
    <source>
        <dbReference type="EMBL" id="AZA08660.1"/>
    </source>
</evidence>
<evidence type="ECO:0000313" key="4">
    <source>
        <dbReference type="Proteomes" id="UP000271426"/>
    </source>
</evidence>
<evidence type="ECO:0000256" key="1">
    <source>
        <dbReference type="SAM" id="MobiDB-lite"/>
    </source>
</evidence>
<evidence type="ECO:0000259" key="2">
    <source>
        <dbReference type="SMART" id="SM00507"/>
    </source>
</evidence>
<dbReference type="SMART" id="SM00507">
    <property type="entry name" value="HNHc"/>
    <property type="match status" value="1"/>
</dbReference>
<dbReference type="OrthoDB" id="3513062at2"/>
<protein>
    <recommendedName>
        <fullName evidence="2">HNH nuclease domain-containing protein</fullName>
    </recommendedName>
</protein>
<organism evidence="3 4">
    <name type="scientific">Corynebacterium pseudopelargi</name>
    <dbReference type="NCBI Taxonomy" id="2080757"/>
    <lineage>
        <taxon>Bacteria</taxon>
        <taxon>Bacillati</taxon>
        <taxon>Actinomycetota</taxon>
        <taxon>Actinomycetes</taxon>
        <taxon>Mycobacteriales</taxon>
        <taxon>Corynebacteriaceae</taxon>
        <taxon>Corynebacterium</taxon>
    </lineage>
</organism>
<dbReference type="Proteomes" id="UP000271426">
    <property type="component" value="Chromosome"/>
</dbReference>
<dbReference type="AlphaFoldDB" id="A0A3G6IX20"/>
<accession>A0A3G6IX20</accession>
<dbReference type="KEGG" id="cpso:CPPEL_02645"/>